<accession>A0A0S7BEG7</accession>
<evidence type="ECO:0000313" key="2">
    <source>
        <dbReference type="Proteomes" id="UP000055060"/>
    </source>
</evidence>
<organism evidence="1">
    <name type="scientific">Longilinea arvoryzae</name>
    <dbReference type="NCBI Taxonomy" id="360412"/>
    <lineage>
        <taxon>Bacteria</taxon>
        <taxon>Bacillati</taxon>
        <taxon>Chloroflexota</taxon>
        <taxon>Anaerolineae</taxon>
        <taxon>Anaerolineales</taxon>
        <taxon>Anaerolineaceae</taxon>
        <taxon>Longilinea</taxon>
    </lineage>
</organism>
<proteinExistence type="predicted"/>
<dbReference type="OrthoDB" id="2962133at2"/>
<reference evidence="1" key="1">
    <citation type="submission" date="2015-07" db="EMBL/GenBank/DDBJ databases">
        <title>Draft Genome Sequences of Anaerolinea thermolimosa IMO-1, Bellilinea caldifistulae GOMI-1, Leptolinea tardivitalis YMTK-2, Levilinea saccharolytica KIBI-1,Longilinea arvoryzae KOME-1, Previously Described as Members of the Anaerolineaceae (Chloroflexi).</title>
        <authorList>
            <person name="Sekiguchi Y."/>
            <person name="Ohashi A."/>
            <person name="Matsuura N."/>
            <person name="Tourlousse M.D."/>
        </authorList>
    </citation>
    <scope>NUCLEOTIDE SEQUENCE [LARGE SCALE GENOMIC DNA]</scope>
    <source>
        <strain evidence="1">KOME-1</strain>
    </source>
</reference>
<dbReference type="STRING" id="360412.LARV_01607"/>
<dbReference type="EMBL" id="DF967972">
    <property type="protein sequence ID" value="GAP13849.1"/>
    <property type="molecule type" value="Genomic_DNA"/>
</dbReference>
<name>A0A0S7BEG7_9CHLR</name>
<dbReference type="Proteomes" id="UP000055060">
    <property type="component" value="Unassembled WGS sequence"/>
</dbReference>
<dbReference type="AlphaFoldDB" id="A0A0S7BEG7"/>
<sequence length="240" mass="27162">MADLLNRLVELEADIHYKMAPLDGERDFGYDFGRLPIVISAPHGAAHSRNGALKNEDDYTASLARLVAEMTGAHALYLSYYSSTDANFDASAPYKQFLQEVIKRNRIRFVLDLHGAAAYRDFGLALGTLYGESCPDERPLILSILKRFGFQEDAPWLSRLDLDDTFTAIGVEDQETVTRFVSQRLHIPAAQLELNAYLRVVRRQPDASERDPFRGDPVAIERTVTMLCALVRELVRFRRP</sequence>
<gene>
    <name evidence="1" type="ORF">LARV_01607</name>
</gene>
<protein>
    <recommendedName>
        <fullName evidence="3">N-formylglutamate amidohydrolase</fullName>
    </recommendedName>
</protein>
<keyword evidence="2" id="KW-1185">Reference proteome</keyword>
<evidence type="ECO:0000313" key="1">
    <source>
        <dbReference type="EMBL" id="GAP13849.1"/>
    </source>
</evidence>
<dbReference type="RefSeq" id="WP_075073156.1">
    <property type="nucleotide sequence ID" value="NZ_DF967972.1"/>
</dbReference>
<evidence type="ECO:0008006" key="3">
    <source>
        <dbReference type="Google" id="ProtNLM"/>
    </source>
</evidence>